<dbReference type="PANTHER" id="PTHR30121:SF6">
    <property type="entry name" value="SLR6007 PROTEIN"/>
    <property type="match status" value="1"/>
</dbReference>
<evidence type="ECO:0000313" key="2">
    <source>
        <dbReference type="EMBL" id="NYE57135.1"/>
    </source>
</evidence>
<dbReference type="SUPFAM" id="SSF52540">
    <property type="entry name" value="P-loop containing nucleoside triphosphate hydrolases"/>
    <property type="match status" value="1"/>
</dbReference>
<dbReference type="InterPro" id="IPR027417">
    <property type="entry name" value="P-loop_NTPase"/>
</dbReference>
<dbReference type="InterPro" id="IPR051162">
    <property type="entry name" value="T4SS_component"/>
</dbReference>
<feature type="domain" description="TraG P-loop" evidence="1">
    <location>
        <begin position="218"/>
        <end position="541"/>
    </location>
</feature>
<keyword evidence="3" id="KW-1185">Reference proteome</keyword>
<dbReference type="Gene3D" id="3.40.50.300">
    <property type="entry name" value="P-loop containing nucleotide triphosphate hydrolases"/>
    <property type="match status" value="2"/>
</dbReference>
<organism evidence="2 3">
    <name type="scientific">Carboxydothermus ferrireducens DSM 11255</name>
    <dbReference type="NCBI Taxonomy" id="1119529"/>
    <lineage>
        <taxon>Bacteria</taxon>
        <taxon>Bacillati</taxon>
        <taxon>Bacillota</taxon>
        <taxon>Clostridia</taxon>
        <taxon>Thermoanaerobacterales</taxon>
        <taxon>Thermoanaerobacteraceae</taxon>
        <taxon>Carboxydothermus</taxon>
    </lineage>
</organism>
<evidence type="ECO:0000259" key="1">
    <source>
        <dbReference type="Pfam" id="PF19044"/>
    </source>
</evidence>
<dbReference type="EMBL" id="JACCBS010000001">
    <property type="protein sequence ID" value="NYE57135.1"/>
    <property type="molecule type" value="Genomic_DNA"/>
</dbReference>
<name>A0ABX2R7V2_9THEO</name>
<reference evidence="2 3" key="1">
    <citation type="submission" date="2020-07" db="EMBL/GenBank/DDBJ databases">
        <title>Genomic Encyclopedia of Type Strains, Phase III (KMG-III): the genomes of soil and plant-associated and newly described type strains.</title>
        <authorList>
            <person name="Whitman W."/>
        </authorList>
    </citation>
    <scope>NUCLEOTIDE SEQUENCE [LARGE SCALE GENOMIC DNA]</scope>
    <source>
        <strain evidence="2 3">DSM 11255</strain>
    </source>
</reference>
<protein>
    <recommendedName>
        <fullName evidence="1">TraG P-loop domain-containing protein</fullName>
    </recommendedName>
</protein>
<evidence type="ECO:0000313" key="3">
    <source>
        <dbReference type="Proteomes" id="UP000604066"/>
    </source>
</evidence>
<sequence>MKKNRNKKENQIKAPAPGIFDLLLPDRIEENPDYIRLNDYYVRMMVVEAIPEVIHFGWFSRLTGEGGVTLSVILNPYTHQQASSRIAYWQKVLGSELILAHKQGNTQRIGVLETKYAFYNQLLTDINLHRNNIMSAVIVIAVYAKSLEELNEKSGRIRDILGATRAVTLYKRQLEGFKAVLPFARTDLPEYHDVTVANAACLSPLISLDFTHPSGIYFGITETGSPVLLDLFIGQPYLYGPHMFICGTTRAGKSYTCKGITARSVASGIQTIILDPEGEYKKLAEALGGVYIKFHPAMKPAFNPFDIEPEVDDTLGEFLNIPEKIDDIVSLVATMMEVQSGEKLTAEERALAGMAVREEYHSRGITEDPASLYMPGGIKLKDGIAVGRVKKEMPTISSYIERLKKLNAHRLANVLMPFKQGGPQGFFDGQSAYKISEEPLVVFDIKDLGSDFSKTYAMYVLLAWAWEKFVKKSRRRKRILVDEAWLFMGRKDTSQFLSQMARRGAKYNTSLLLASQSIREFLTEEGMSLLGQCDTKFFLKLQQNEAEALGEVFKLPPNVVERLKTFQAGQGILKAGNQSAVVYFRGLPFEEHFLRSDPEAMLVR</sequence>
<proteinExistence type="predicted"/>
<dbReference type="PANTHER" id="PTHR30121">
    <property type="entry name" value="UNCHARACTERIZED PROTEIN YJGR-RELATED"/>
    <property type="match status" value="1"/>
</dbReference>
<dbReference type="InterPro" id="IPR043964">
    <property type="entry name" value="P-loop_TraG"/>
</dbReference>
<accession>A0ABX2R7V2</accession>
<comment type="caution">
    <text evidence="2">The sequence shown here is derived from an EMBL/GenBank/DDBJ whole genome shotgun (WGS) entry which is preliminary data.</text>
</comment>
<dbReference type="Proteomes" id="UP000604066">
    <property type="component" value="Unassembled WGS sequence"/>
</dbReference>
<gene>
    <name evidence="2" type="ORF">HDG70_000841</name>
</gene>
<dbReference type="Pfam" id="PF19044">
    <property type="entry name" value="P-loop_TraG"/>
    <property type="match status" value="1"/>
</dbReference>
<dbReference type="CDD" id="cd01127">
    <property type="entry name" value="TrwB_TraG_TraD_VirD4"/>
    <property type="match status" value="1"/>
</dbReference>